<dbReference type="InterPro" id="IPR006710">
    <property type="entry name" value="Glyco_hydro_43"/>
</dbReference>
<keyword evidence="2" id="KW-0624">Polysaccharide degradation</keyword>
<evidence type="ECO:0000256" key="5">
    <source>
        <dbReference type="ARBA" id="ARBA00023295"/>
    </source>
</evidence>
<name>A0ABS3WDZ1_9BACL</name>
<sequence>MPRRGEPACRLPPPPSSRKIVQDRAARGQAGVPARIIVQESVLSYHLHLREEPSLRGIVNPIVPGFYADPEARTYEGRHWIYVTRSITEYTKQMNLDAFSSEDLVTWEKHDGIIAMEDFPWVWRAVWAPTIIESKGRYYLVFASNDIQNDDETGGLEIAVSDTPEGPFRGYLGKPLVDRFIHGAQPIDAHLFKDDDGTIYLYYGGWSHCNVAKMNDDLTGFAPFENGELHLSITPQGYVEGPCMVKKDGLYYFMWSKGGWTNGTYSVDYGVSESPLGPFAPKGTVLQRQEPVAEGPGHHGYLHLPETDEWLIVYHRRIIGDRDPGSRVLCIDRMDIGDGVIRPVTMTNAW</sequence>
<evidence type="ECO:0000256" key="7">
    <source>
        <dbReference type="SAM" id="MobiDB-lite"/>
    </source>
</evidence>
<evidence type="ECO:0000313" key="8">
    <source>
        <dbReference type="EMBL" id="MBO7746543.1"/>
    </source>
</evidence>
<proteinExistence type="inferred from homology"/>
<dbReference type="Pfam" id="PF04616">
    <property type="entry name" value="Glyco_hydro_43"/>
    <property type="match status" value="1"/>
</dbReference>
<dbReference type="InterPro" id="IPR052176">
    <property type="entry name" value="Glycosyl_Hydrlase_43_Enz"/>
</dbReference>
<keyword evidence="3 6" id="KW-0378">Hydrolase</keyword>
<dbReference type="Proteomes" id="UP000670947">
    <property type="component" value="Unassembled WGS sequence"/>
</dbReference>
<dbReference type="EMBL" id="JAGGDJ010000019">
    <property type="protein sequence ID" value="MBO7746543.1"/>
    <property type="molecule type" value="Genomic_DNA"/>
</dbReference>
<keyword evidence="9" id="KW-1185">Reference proteome</keyword>
<keyword evidence="4" id="KW-0119">Carbohydrate metabolism</keyword>
<dbReference type="CDD" id="cd18827">
    <property type="entry name" value="GH43_XlnD-like"/>
    <property type="match status" value="1"/>
</dbReference>
<reference evidence="8 9" key="1">
    <citation type="submission" date="2021-03" db="EMBL/GenBank/DDBJ databases">
        <title>Paenibacillus artemisicola MWE-103 whole genome sequence.</title>
        <authorList>
            <person name="Ham Y.J."/>
        </authorList>
    </citation>
    <scope>NUCLEOTIDE SEQUENCE [LARGE SCALE GENOMIC DNA]</scope>
    <source>
        <strain evidence="8 9">MWE-103</strain>
    </source>
</reference>
<organism evidence="8 9">
    <name type="scientific">Paenibacillus artemisiicola</name>
    <dbReference type="NCBI Taxonomy" id="1172618"/>
    <lineage>
        <taxon>Bacteria</taxon>
        <taxon>Bacillati</taxon>
        <taxon>Bacillota</taxon>
        <taxon>Bacilli</taxon>
        <taxon>Bacillales</taxon>
        <taxon>Paenibacillaceae</taxon>
        <taxon>Paenibacillus</taxon>
    </lineage>
</organism>
<dbReference type="PANTHER" id="PTHR43772:SF2">
    <property type="entry name" value="PUTATIVE (AFU_ORTHOLOGUE AFUA_2G04480)-RELATED"/>
    <property type="match status" value="1"/>
</dbReference>
<accession>A0ABS3WDZ1</accession>
<keyword evidence="2" id="KW-0858">Xylan degradation</keyword>
<dbReference type="InterPro" id="IPR023296">
    <property type="entry name" value="Glyco_hydro_beta-prop_sf"/>
</dbReference>
<evidence type="ECO:0000256" key="4">
    <source>
        <dbReference type="ARBA" id="ARBA00023277"/>
    </source>
</evidence>
<dbReference type="GO" id="GO:0016787">
    <property type="term" value="F:hydrolase activity"/>
    <property type="evidence" value="ECO:0007669"/>
    <property type="project" value="UniProtKB-KW"/>
</dbReference>
<evidence type="ECO:0000256" key="1">
    <source>
        <dbReference type="ARBA" id="ARBA00009865"/>
    </source>
</evidence>
<protein>
    <submittedName>
        <fullName evidence="8">Glycoside hydrolase family 43 protein</fullName>
    </submittedName>
</protein>
<keyword evidence="5 6" id="KW-0326">Glycosidase</keyword>
<evidence type="ECO:0000256" key="2">
    <source>
        <dbReference type="ARBA" id="ARBA00022651"/>
    </source>
</evidence>
<comment type="caution">
    <text evidence="8">The sequence shown here is derived from an EMBL/GenBank/DDBJ whole genome shotgun (WGS) entry which is preliminary data.</text>
</comment>
<comment type="similarity">
    <text evidence="1 6">Belongs to the glycosyl hydrolase 43 family.</text>
</comment>
<evidence type="ECO:0000313" key="9">
    <source>
        <dbReference type="Proteomes" id="UP000670947"/>
    </source>
</evidence>
<gene>
    <name evidence="8" type="ORF">I8J29_20210</name>
</gene>
<evidence type="ECO:0000256" key="3">
    <source>
        <dbReference type="ARBA" id="ARBA00022801"/>
    </source>
</evidence>
<evidence type="ECO:0000256" key="6">
    <source>
        <dbReference type="RuleBase" id="RU361187"/>
    </source>
</evidence>
<dbReference type="Gene3D" id="2.115.10.20">
    <property type="entry name" value="Glycosyl hydrolase domain, family 43"/>
    <property type="match status" value="1"/>
</dbReference>
<dbReference type="PANTHER" id="PTHR43772">
    <property type="entry name" value="ENDO-1,4-BETA-XYLANASE"/>
    <property type="match status" value="1"/>
</dbReference>
<feature type="region of interest" description="Disordered" evidence="7">
    <location>
        <begin position="1"/>
        <end position="20"/>
    </location>
</feature>
<dbReference type="SUPFAM" id="SSF75005">
    <property type="entry name" value="Arabinanase/levansucrase/invertase"/>
    <property type="match status" value="1"/>
</dbReference>